<keyword evidence="7" id="KW-1071">Ligand-gated ion channel</keyword>
<dbReference type="InterPro" id="IPR018490">
    <property type="entry name" value="cNMP-bd_dom_sf"/>
</dbReference>
<dbReference type="PROSITE" id="PS50042">
    <property type="entry name" value="CNMP_BINDING_3"/>
    <property type="match status" value="1"/>
</dbReference>
<dbReference type="Proteomes" id="UP000599391">
    <property type="component" value="Unassembled WGS sequence"/>
</dbReference>
<comment type="caution">
    <text evidence="10">The sequence shown here is derived from an EMBL/GenBank/DDBJ whole genome shotgun (WGS) entry which is preliminary data.</text>
</comment>
<feature type="domain" description="Cyclic nucleotide-binding" evidence="9">
    <location>
        <begin position="16"/>
        <end position="131"/>
    </location>
</feature>
<evidence type="ECO:0000256" key="5">
    <source>
        <dbReference type="ARBA" id="ARBA00023065"/>
    </source>
</evidence>
<dbReference type="SMART" id="SM00100">
    <property type="entry name" value="cNMP"/>
    <property type="match status" value="1"/>
</dbReference>
<evidence type="ECO:0000256" key="7">
    <source>
        <dbReference type="ARBA" id="ARBA00023286"/>
    </source>
</evidence>
<dbReference type="GO" id="GO:0016020">
    <property type="term" value="C:membrane"/>
    <property type="evidence" value="ECO:0007669"/>
    <property type="project" value="UniProtKB-SubCell"/>
</dbReference>
<keyword evidence="2" id="KW-0813">Transport</keyword>
<dbReference type="GO" id="GO:0005221">
    <property type="term" value="F:intracellularly cyclic nucleotide-activated monoatomic cation channel activity"/>
    <property type="evidence" value="ECO:0007669"/>
    <property type="project" value="InterPro"/>
</dbReference>
<dbReference type="PANTHER" id="PTHR45638">
    <property type="entry name" value="CYCLIC NUCLEOTIDE-GATED CATION CHANNEL SUBUNIT A"/>
    <property type="match status" value="1"/>
</dbReference>
<dbReference type="CDD" id="cd00038">
    <property type="entry name" value="CAP_ED"/>
    <property type="match status" value="1"/>
</dbReference>
<protein>
    <submittedName>
        <fullName evidence="10">Cyclic nucleotide-binding domain-containing protein</fullName>
    </submittedName>
</protein>
<dbReference type="PRINTS" id="PR00103">
    <property type="entry name" value="CAMPKINASE"/>
</dbReference>
<keyword evidence="5" id="KW-0406">Ion transport</keyword>
<dbReference type="InterPro" id="IPR000595">
    <property type="entry name" value="cNMP-bd_dom"/>
</dbReference>
<evidence type="ECO:0000259" key="9">
    <source>
        <dbReference type="PROSITE" id="PS50042"/>
    </source>
</evidence>
<organism evidence="10 11">
    <name type="scientific">Atlanticothrix silvestris CENA357</name>
    <dbReference type="NCBI Taxonomy" id="1725252"/>
    <lineage>
        <taxon>Bacteria</taxon>
        <taxon>Bacillati</taxon>
        <taxon>Cyanobacteriota</taxon>
        <taxon>Cyanophyceae</taxon>
        <taxon>Nostocales</taxon>
        <taxon>Nodulariaceae</taxon>
        <taxon>Atlanticothrix</taxon>
        <taxon>Atlanticothrix silvestris</taxon>
    </lineage>
</organism>
<dbReference type="InterPro" id="IPR014710">
    <property type="entry name" value="RmlC-like_jellyroll"/>
</dbReference>
<evidence type="ECO:0000256" key="3">
    <source>
        <dbReference type="ARBA" id="ARBA00022692"/>
    </source>
</evidence>
<proteinExistence type="predicted"/>
<keyword evidence="3" id="KW-0812">Transmembrane</keyword>
<dbReference type="InterPro" id="IPR050866">
    <property type="entry name" value="CNG_cation_channel"/>
</dbReference>
<gene>
    <name evidence="10" type="ORF">I8751_06465</name>
</gene>
<dbReference type="InterPro" id="IPR018488">
    <property type="entry name" value="cNMP-bd_CS"/>
</dbReference>
<dbReference type="AlphaFoldDB" id="A0A8J7H778"/>
<keyword evidence="6" id="KW-0472">Membrane</keyword>
<evidence type="ECO:0000256" key="8">
    <source>
        <dbReference type="ARBA" id="ARBA00023303"/>
    </source>
</evidence>
<evidence type="ECO:0000256" key="1">
    <source>
        <dbReference type="ARBA" id="ARBA00004141"/>
    </source>
</evidence>
<evidence type="ECO:0000256" key="6">
    <source>
        <dbReference type="ARBA" id="ARBA00023136"/>
    </source>
</evidence>
<dbReference type="Pfam" id="PF00027">
    <property type="entry name" value="cNMP_binding"/>
    <property type="match status" value="1"/>
</dbReference>
<evidence type="ECO:0000313" key="11">
    <source>
        <dbReference type="Proteomes" id="UP000599391"/>
    </source>
</evidence>
<dbReference type="Gene3D" id="2.60.120.10">
    <property type="entry name" value="Jelly Rolls"/>
    <property type="match status" value="1"/>
</dbReference>
<reference evidence="10 11" key="1">
    <citation type="journal article" date="2021" name="Int. J. Syst. Evol. Microbiol.">
        <title>Amazonocrinis nigriterrae gen. nov., sp. nov., Atlanticothrix silvestris gen. nov., sp. nov. and Dendronalium phyllosphericum gen. nov., sp. nov., nostocacean cyanobacteria from Brazilian environments.</title>
        <authorList>
            <person name="Alvarenga D.O."/>
            <person name="Andreote A.P.D."/>
            <person name="Branco L.H.Z."/>
            <person name="Delbaje E."/>
            <person name="Cruz R.B."/>
            <person name="Varani A.M."/>
            <person name="Fiore M.F."/>
        </authorList>
    </citation>
    <scope>NUCLEOTIDE SEQUENCE [LARGE SCALE GENOMIC DNA]</scope>
    <source>
        <strain evidence="10 11">CENA357</strain>
    </source>
</reference>
<keyword evidence="11" id="KW-1185">Reference proteome</keyword>
<evidence type="ECO:0000256" key="2">
    <source>
        <dbReference type="ARBA" id="ARBA00022448"/>
    </source>
</evidence>
<comment type="subcellular location">
    <subcellularLocation>
        <location evidence="1">Membrane</location>
        <topology evidence="1">Multi-pass membrane protein</topology>
    </subcellularLocation>
</comment>
<dbReference type="EMBL" id="JAECZB010000009">
    <property type="protein sequence ID" value="MBH8552023.1"/>
    <property type="molecule type" value="Genomic_DNA"/>
</dbReference>
<evidence type="ECO:0000256" key="4">
    <source>
        <dbReference type="ARBA" id="ARBA00022989"/>
    </source>
</evidence>
<accession>A0A8J7H778</accession>
<sequence length="147" mass="17029">MLSSVDRLLFVRRVPIFKELRDDFIVRLTSVMHELQFPANYTIFRQGEEGRSLYIVVSGRVKVHIGDKQLAEVEQGKYFGEMAVFDTQPRSASATTLEPCEFLELTQEQLYDAIEETPEIAVNIIRELSRLIRRLNDNVNVTTSQRH</sequence>
<dbReference type="SUPFAM" id="SSF51206">
    <property type="entry name" value="cAMP-binding domain-like"/>
    <property type="match status" value="1"/>
</dbReference>
<dbReference type="PANTHER" id="PTHR45638:SF11">
    <property type="entry name" value="CYCLIC NUCLEOTIDE-GATED CATION CHANNEL SUBUNIT A"/>
    <property type="match status" value="1"/>
</dbReference>
<evidence type="ECO:0000313" key="10">
    <source>
        <dbReference type="EMBL" id="MBH8552023.1"/>
    </source>
</evidence>
<dbReference type="RefSeq" id="WP_214438342.1">
    <property type="nucleotide sequence ID" value="NZ_JAECZB010000009.1"/>
</dbReference>
<dbReference type="GO" id="GO:0044877">
    <property type="term" value="F:protein-containing complex binding"/>
    <property type="evidence" value="ECO:0007669"/>
    <property type="project" value="TreeGrafter"/>
</dbReference>
<keyword evidence="8" id="KW-0407">Ion channel</keyword>
<keyword evidence="4" id="KW-1133">Transmembrane helix</keyword>
<dbReference type="PROSITE" id="PS00889">
    <property type="entry name" value="CNMP_BINDING_2"/>
    <property type="match status" value="1"/>
</dbReference>
<name>A0A8J7H778_9CYAN</name>